<dbReference type="AlphaFoldDB" id="A0A850EQX3"/>
<protein>
    <submittedName>
        <fullName evidence="1">Uncharacterized protein</fullName>
    </submittedName>
</protein>
<comment type="caution">
    <text evidence="1">The sequence shown here is derived from an EMBL/GenBank/DDBJ whole genome shotgun (WGS) entry which is preliminary data.</text>
</comment>
<evidence type="ECO:0000313" key="2">
    <source>
        <dbReference type="Proteomes" id="UP000564806"/>
    </source>
</evidence>
<organism evidence="1 2">
    <name type="scientific">Paenibacillus agri</name>
    <dbReference type="NCBI Taxonomy" id="2744309"/>
    <lineage>
        <taxon>Bacteria</taxon>
        <taxon>Bacillati</taxon>
        <taxon>Bacillota</taxon>
        <taxon>Bacilli</taxon>
        <taxon>Bacillales</taxon>
        <taxon>Paenibacillaceae</taxon>
        <taxon>Paenibacillus</taxon>
    </lineage>
</organism>
<reference evidence="1" key="1">
    <citation type="submission" date="2020-06" db="EMBL/GenBank/DDBJ databases">
        <title>Paenibacillus sp. nov., isolated from soil.</title>
        <authorList>
            <person name="Seo Y.L."/>
        </authorList>
    </citation>
    <scope>NUCLEOTIDE SEQUENCE [LARGE SCALE GENOMIC DNA]</scope>
    <source>
        <strain evidence="1">JW14</strain>
    </source>
</reference>
<accession>A0A850EQX3</accession>
<name>A0A850EQX3_9BACL</name>
<evidence type="ECO:0000313" key="1">
    <source>
        <dbReference type="EMBL" id="NUU62886.1"/>
    </source>
</evidence>
<proteinExistence type="predicted"/>
<gene>
    <name evidence="1" type="ORF">HPT30_21285</name>
</gene>
<dbReference type="Proteomes" id="UP000564806">
    <property type="component" value="Unassembled WGS sequence"/>
</dbReference>
<keyword evidence="2" id="KW-1185">Reference proteome</keyword>
<dbReference type="RefSeq" id="WP_175373319.1">
    <property type="nucleotide sequence ID" value="NZ_JABWCS010000216.1"/>
</dbReference>
<sequence length="87" mass="9476">MATSAESRNEQVASVKNQLMRDYGEVQSLNDAFLGAILSIYGGGGKANVLKAQVKGQTLKLINKETDMLAKYLGFTKTKIKIKDKPV</sequence>
<dbReference type="EMBL" id="JABWCS010000216">
    <property type="protein sequence ID" value="NUU62886.1"/>
    <property type="molecule type" value="Genomic_DNA"/>
</dbReference>